<dbReference type="InterPro" id="IPR007492">
    <property type="entry name" value="LytTR_DNA-bd_dom"/>
</dbReference>
<dbReference type="InterPro" id="IPR011006">
    <property type="entry name" value="CheY-like_superfamily"/>
</dbReference>
<keyword evidence="5" id="KW-1185">Reference proteome</keyword>
<organism evidence="4 5">
    <name type="scientific">Mucilaginibacter sabulilitoris</name>
    <dbReference type="NCBI Taxonomy" id="1173583"/>
    <lineage>
        <taxon>Bacteria</taxon>
        <taxon>Pseudomonadati</taxon>
        <taxon>Bacteroidota</taxon>
        <taxon>Sphingobacteriia</taxon>
        <taxon>Sphingobacteriales</taxon>
        <taxon>Sphingobacteriaceae</taxon>
        <taxon>Mucilaginibacter</taxon>
    </lineage>
</organism>
<dbReference type="PANTHER" id="PTHR37299">
    <property type="entry name" value="TRANSCRIPTIONAL REGULATOR-RELATED"/>
    <property type="match status" value="1"/>
</dbReference>
<dbReference type="PROSITE" id="PS50110">
    <property type="entry name" value="RESPONSE_REGULATORY"/>
    <property type="match status" value="1"/>
</dbReference>
<evidence type="ECO:0000259" key="3">
    <source>
        <dbReference type="PROSITE" id="PS50930"/>
    </source>
</evidence>
<dbReference type="Gene3D" id="2.40.50.1020">
    <property type="entry name" value="LytTr DNA-binding domain"/>
    <property type="match status" value="1"/>
</dbReference>
<dbReference type="PROSITE" id="PS50930">
    <property type="entry name" value="HTH_LYTTR"/>
    <property type="match status" value="1"/>
</dbReference>
<feature type="modified residue" description="4-aspartylphosphate" evidence="1">
    <location>
        <position position="54"/>
    </location>
</feature>
<dbReference type="InterPro" id="IPR046947">
    <property type="entry name" value="LytR-like"/>
</dbReference>
<dbReference type="Gene3D" id="3.40.50.2300">
    <property type="match status" value="1"/>
</dbReference>
<evidence type="ECO:0000256" key="1">
    <source>
        <dbReference type="PROSITE-ProRule" id="PRU00169"/>
    </source>
</evidence>
<reference evidence="4 5" key="1">
    <citation type="submission" date="2023-11" db="EMBL/GenBank/DDBJ databases">
        <title>Analysis of the Genomes of Mucilaginibacter gossypii cycad 4 and M. sabulilitoris SNA2: microbes with the potential for plant growth promotion.</title>
        <authorList>
            <person name="Hirsch A.M."/>
            <person name="Humm E."/>
            <person name="Rubbi M."/>
            <person name="Del Vecchio G."/>
            <person name="Ha S.M."/>
            <person name="Pellegrini M."/>
            <person name="Gunsalus R.P."/>
        </authorList>
    </citation>
    <scope>NUCLEOTIDE SEQUENCE [LARGE SCALE GENOMIC DNA]</scope>
    <source>
        <strain evidence="4 5">SNA2</strain>
    </source>
</reference>
<dbReference type="InterPro" id="IPR001789">
    <property type="entry name" value="Sig_transdc_resp-reg_receiver"/>
</dbReference>
<evidence type="ECO:0000313" key="5">
    <source>
        <dbReference type="Proteomes" id="UP001324380"/>
    </source>
</evidence>
<dbReference type="PANTHER" id="PTHR37299:SF1">
    <property type="entry name" value="STAGE 0 SPORULATION PROTEIN A HOMOLOG"/>
    <property type="match status" value="1"/>
</dbReference>
<dbReference type="Proteomes" id="UP001324380">
    <property type="component" value="Chromosome"/>
</dbReference>
<gene>
    <name evidence="4" type="ORF">SNE25_09505</name>
</gene>
<name>A0ABZ0TUC1_9SPHI</name>
<dbReference type="GO" id="GO:0003677">
    <property type="term" value="F:DNA binding"/>
    <property type="evidence" value="ECO:0007669"/>
    <property type="project" value="UniProtKB-KW"/>
</dbReference>
<dbReference type="SMART" id="SM00850">
    <property type="entry name" value="LytTR"/>
    <property type="match status" value="1"/>
</dbReference>
<evidence type="ECO:0000259" key="2">
    <source>
        <dbReference type="PROSITE" id="PS50110"/>
    </source>
</evidence>
<protein>
    <submittedName>
        <fullName evidence="4">LytTR family DNA-binding domain-containing protein</fullName>
    </submittedName>
</protein>
<dbReference type="SMART" id="SM00448">
    <property type="entry name" value="REC"/>
    <property type="match status" value="1"/>
</dbReference>
<dbReference type="Pfam" id="PF00072">
    <property type="entry name" value="Response_reg"/>
    <property type="match status" value="1"/>
</dbReference>
<dbReference type="SUPFAM" id="SSF52172">
    <property type="entry name" value="CheY-like"/>
    <property type="match status" value="1"/>
</dbReference>
<evidence type="ECO:0000313" key="4">
    <source>
        <dbReference type="EMBL" id="WPU95753.1"/>
    </source>
</evidence>
<keyword evidence="1" id="KW-0597">Phosphoprotein</keyword>
<accession>A0ABZ0TUC1</accession>
<dbReference type="EMBL" id="CP139558">
    <property type="protein sequence ID" value="WPU95753.1"/>
    <property type="molecule type" value="Genomic_DNA"/>
</dbReference>
<keyword evidence="4" id="KW-0238">DNA-binding</keyword>
<feature type="domain" description="HTH LytTR-type" evidence="3">
    <location>
        <begin position="131"/>
        <end position="227"/>
    </location>
</feature>
<sequence length="234" mass="26711">MNVTIIDDEPPAITLLSAYIQRTKFLVLHSTFTDPVDAIYVYNSSNPPQLTFLDIEMPGMNGLEFARLIASKSQIIIISSFRNYGPEAFDLSAVDYLLKPFSYDRFLDAIKKASTNTLTPSSRDFFFVRTETKGKYVRIDLPDIVFIESDDNIVHITTSFGQTTAMNKLIDVQAWLPTDIFSRVHRSYIINLNQVHAVDKGQIILKNEKVIPIGRQYKEQFMTDLHHLTITGRL</sequence>
<proteinExistence type="predicted"/>
<feature type="domain" description="Response regulatory" evidence="2">
    <location>
        <begin position="2"/>
        <end position="114"/>
    </location>
</feature>
<dbReference type="Pfam" id="PF04397">
    <property type="entry name" value="LytTR"/>
    <property type="match status" value="1"/>
</dbReference>
<dbReference type="RefSeq" id="WP_321564859.1">
    <property type="nucleotide sequence ID" value="NZ_CP139558.1"/>
</dbReference>